<dbReference type="OrthoDB" id="3229881at2759"/>
<accession>A0A9P6CZL5</accession>
<feature type="signal peptide" evidence="1">
    <location>
        <begin position="1"/>
        <end position="23"/>
    </location>
</feature>
<dbReference type="Proteomes" id="UP000807469">
    <property type="component" value="Unassembled WGS sequence"/>
</dbReference>
<name>A0A9P6CZL5_9AGAR</name>
<proteinExistence type="predicted"/>
<evidence type="ECO:0000313" key="2">
    <source>
        <dbReference type="EMBL" id="KAF9485362.1"/>
    </source>
</evidence>
<protein>
    <submittedName>
        <fullName evidence="2">Uncharacterized protein</fullName>
    </submittedName>
</protein>
<keyword evidence="1" id="KW-0732">Signal</keyword>
<dbReference type="AlphaFoldDB" id="A0A9P6CZL5"/>
<dbReference type="EMBL" id="MU155136">
    <property type="protein sequence ID" value="KAF9485362.1"/>
    <property type="molecule type" value="Genomic_DNA"/>
</dbReference>
<evidence type="ECO:0000256" key="1">
    <source>
        <dbReference type="SAM" id="SignalP"/>
    </source>
</evidence>
<comment type="caution">
    <text evidence="2">The sequence shown here is derived from an EMBL/GenBank/DDBJ whole genome shotgun (WGS) entry which is preliminary data.</text>
</comment>
<feature type="chain" id="PRO_5040301403" evidence="1">
    <location>
        <begin position="24"/>
        <end position="194"/>
    </location>
</feature>
<evidence type="ECO:0000313" key="3">
    <source>
        <dbReference type="Proteomes" id="UP000807469"/>
    </source>
</evidence>
<reference evidence="2" key="1">
    <citation type="submission" date="2020-11" db="EMBL/GenBank/DDBJ databases">
        <authorList>
            <consortium name="DOE Joint Genome Institute"/>
            <person name="Ahrendt S."/>
            <person name="Riley R."/>
            <person name="Andreopoulos W."/>
            <person name="Labutti K."/>
            <person name="Pangilinan J."/>
            <person name="Ruiz-Duenas F.J."/>
            <person name="Barrasa J.M."/>
            <person name="Sanchez-Garcia M."/>
            <person name="Camarero S."/>
            <person name="Miyauchi S."/>
            <person name="Serrano A."/>
            <person name="Linde D."/>
            <person name="Babiker R."/>
            <person name="Drula E."/>
            <person name="Ayuso-Fernandez I."/>
            <person name="Pacheco R."/>
            <person name="Padilla G."/>
            <person name="Ferreira P."/>
            <person name="Barriuso J."/>
            <person name="Kellner H."/>
            <person name="Castanera R."/>
            <person name="Alfaro M."/>
            <person name="Ramirez L."/>
            <person name="Pisabarro A.G."/>
            <person name="Kuo A."/>
            <person name="Tritt A."/>
            <person name="Lipzen A."/>
            <person name="He G."/>
            <person name="Yan M."/>
            <person name="Ng V."/>
            <person name="Cullen D."/>
            <person name="Martin F."/>
            <person name="Rosso M.-N."/>
            <person name="Henrissat B."/>
            <person name="Hibbett D."/>
            <person name="Martinez A.T."/>
            <person name="Grigoriev I.V."/>
        </authorList>
    </citation>
    <scope>NUCLEOTIDE SEQUENCE</scope>
    <source>
        <strain evidence="2">CIRM-BRFM 674</strain>
    </source>
</reference>
<sequence length="194" mass="21377">MYTSIHIPLSLFLLISSVGVILAVPTWEGMNGRSSIGSLIPGVSHIQAMGPVATGGMMKHLALHRPGELGNITVAPLNRVAPPLFYINQEQLWLLVNETAVYPVNVHNSTSFHELPMQLVLGKKREGITNGIWRWKATMLYYDLPGGKSNTGLFYQCMLESGAYNVFMTPIASRPPSGCQIMTLHSFVRNNLKN</sequence>
<gene>
    <name evidence="2" type="ORF">BDN70DRAFT_636300</name>
</gene>
<organism evidence="2 3">
    <name type="scientific">Pholiota conissans</name>
    <dbReference type="NCBI Taxonomy" id="109636"/>
    <lineage>
        <taxon>Eukaryota</taxon>
        <taxon>Fungi</taxon>
        <taxon>Dikarya</taxon>
        <taxon>Basidiomycota</taxon>
        <taxon>Agaricomycotina</taxon>
        <taxon>Agaricomycetes</taxon>
        <taxon>Agaricomycetidae</taxon>
        <taxon>Agaricales</taxon>
        <taxon>Agaricineae</taxon>
        <taxon>Strophariaceae</taxon>
        <taxon>Pholiota</taxon>
    </lineage>
</organism>
<keyword evidence="3" id="KW-1185">Reference proteome</keyword>